<dbReference type="SUPFAM" id="SSF47648">
    <property type="entry name" value="Nucleoside phosphorylase/phosphoribosyltransferase N-terminal domain"/>
    <property type="match status" value="1"/>
</dbReference>
<dbReference type="HAMAP" id="MF_00211">
    <property type="entry name" value="TrpD"/>
    <property type="match status" value="1"/>
</dbReference>
<evidence type="ECO:0000313" key="12">
    <source>
        <dbReference type="EMBL" id="PWF24533.1"/>
    </source>
</evidence>
<comment type="catalytic activity">
    <reaction evidence="7 9">
        <text>N-(5-phospho-beta-D-ribosyl)anthranilate + diphosphate = 5-phospho-alpha-D-ribose 1-diphosphate + anthranilate</text>
        <dbReference type="Rhea" id="RHEA:11768"/>
        <dbReference type="ChEBI" id="CHEBI:16567"/>
        <dbReference type="ChEBI" id="CHEBI:18277"/>
        <dbReference type="ChEBI" id="CHEBI:33019"/>
        <dbReference type="ChEBI" id="CHEBI:58017"/>
        <dbReference type="EC" id="2.4.2.18"/>
    </reaction>
</comment>
<dbReference type="Gene3D" id="1.20.970.10">
    <property type="entry name" value="Transferase, Pyrimidine Nucleoside Phosphorylase, Chain C"/>
    <property type="match status" value="1"/>
</dbReference>
<comment type="caution">
    <text evidence="12">The sequence shown here is derived from an EMBL/GenBank/DDBJ whole genome shotgun (WGS) entry which is preliminary data.</text>
</comment>
<dbReference type="AlphaFoldDB" id="A0A2V1K2T7"/>
<evidence type="ECO:0000256" key="5">
    <source>
        <dbReference type="ARBA" id="ARBA00022822"/>
    </source>
</evidence>
<feature type="domain" description="Glycosyl transferase family 3" evidence="10">
    <location>
        <begin position="76"/>
        <end position="337"/>
    </location>
</feature>
<feature type="binding site" evidence="9">
    <location>
        <begin position="86"/>
        <end position="87"/>
    </location>
    <ligand>
        <name>5-phospho-alpha-D-ribose 1-diphosphate</name>
        <dbReference type="ChEBI" id="CHEBI:58017"/>
    </ligand>
</feature>
<evidence type="ECO:0000256" key="6">
    <source>
        <dbReference type="ARBA" id="ARBA00023141"/>
    </source>
</evidence>
<feature type="binding site" evidence="9">
    <location>
        <position position="228"/>
    </location>
    <ligand>
        <name>Mg(2+)</name>
        <dbReference type="ChEBI" id="CHEBI:18420"/>
        <label>1</label>
    </ligand>
</feature>
<evidence type="ECO:0000259" key="10">
    <source>
        <dbReference type="Pfam" id="PF00591"/>
    </source>
</evidence>
<keyword evidence="6 9" id="KW-0057">Aromatic amino acid biosynthesis</keyword>
<keyword evidence="13" id="KW-1185">Reference proteome</keyword>
<dbReference type="InterPro" id="IPR000312">
    <property type="entry name" value="Glycosyl_Trfase_fam3"/>
</dbReference>
<dbReference type="RefSeq" id="WP_109094429.1">
    <property type="nucleotide sequence ID" value="NZ_QETB01000006.1"/>
</dbReference>
<dbReference type="EMBL" id="QETB01000006">
    <property type="protein sequence ID" value="PWF24533.1"/>
    <property type="molecule type" value="Genomic_DNA"/>
</dbReference>
<dbReference type="GO" id="GO:0000162">
    <property type="term" value="P:L-tryptophan biosynthetic process"/>
    <property type="evidence" value="ECO:0007669"/>
    <property type="project" value="UniProtKB-UniRule"/>
</dbReference>
<keyword evidence="3 9" id="KW-0328">Glycosyltransferase</keyword>
<feature type="binding site" evidence="9">
    <location>
        <position position="123"/>
    </location>
    <ligand>
        <name>5-phospho-alpha-D-ribose 1-diphosphate</name>
        <dbReference type="ChEBI" id="CHEBI:58017"/>
    </ligand>
</feature>
<comment type="similarity">
    <text evidence="9">Belongs to the anthranilate phosphoribosyltransferase family.</text>
</comment>
<dbReference type="NCBIfam" id="TIGR01245">
    <property type="entry name" value="trpD"/>
    <property type="match status" value="1"/>
</dbReference>
<dbReference type="InterPro" id="IPR035902">
    <property type="entry name" value="Nuc_phospho_transferase"/>
</dbReference>
<evidence type="ECO:0000256" key="1">
    <source>
        <dbReference type="ARBA" id="ARBA00004907"/>
    </source>
</evidence>
<dbReference type="Pfam" id="PF00591">
    <property type="entry name" value="Glycos_transf_3"/>
    <property type="match status" value="1"/>
</dbReference>
<feature type="binding site" evidence="9">
    <location>
        <begin position="111"/>
        <end position="119"/>
    </location>
    <ligand>
        <name>5-phospho-alpha-D-ribose 1-diphosphate</name>
        <dbReference type="ChEBI" id="CHEBI:58017"/>
    </ligand>
</feature>
<evidence type="ECO:0000256" key="8">
    <source>
        <dbReference type="ARBA" id="ARBA00061188"/>
    </source>
</evidence>
<evidence type="ECO:0000256" key="4">
    <source>
        <dbReference type="ARBA" id="ARBA00022679"/>
    </source>
</evidence>
<keyword evidence="2 9" id="KW-0028">Amino-acid biosynthesis</keyword>
<accession>A0A2V1K2T7</accession>
<feature type="binding site" evidence="9">
    <location>
        <position position="83"/>
    </location>
    <ligand>
        <name>anthranilate</name>
        <dbReference type="ChEBI" id="CHEBI:16567"/>
        <label>1</label>
    </ligand>
</feature>
<dbReference type="Gene3D" id="3.40.1030.10">
    <property type="entry name" value="Nucleoside phosphorylase/phosphoribosyltransferase catalytic domain"/>
    <property type="match status" value="1"/>
</dbReference>
<feature type="binding site" evidence="9">
    <location>
        <position position="169"/>
    </location>
    <ligand>
        <name>anthranilate</name>
        <dbReference type="ChEBI" id="CHEBI:16567"/>
        <label>2</label>
    </ligand>
</feature>
<evidence type="ECO:0000256" key="7">
    <source>
        <dbReference type="ARBA" id="ARBA00052328"/>
    </source>
</evidence>
<feature type="binding site" evidence="9">
    <location>
        <position position="227"/>
    </location>
    <ligand>
        <name>Mg(2+)</name>
        <dbReference type="ChEBI" id="CHEBI:18420"/>
        <label>2</label>
    </ligand>
</feature>
<comment type="cofactor">
    <cofactor evidence="9">
        <name>Mg(2+)</name>
        <dbReference type="ChEBI" id="CHEBI:18420"/>
    </cofactor>
    <text evidence="9">Binds 2 magnesium ions per monomer.</text>
</comment>
<comment type="function">
    <text evidence="9">Catalyzes the transfer of the phosphoribosyl group of 5-phosphorylribose-1-pyrophosphate (PRPP) to anthranilate to yield N-(5'-phosphoribosyl)-anthranilate (PRA).</text>
</comment>
<feature type="binding site" evidence="9">
    <location>
        <begin position="93"/>
        <end position="96"/>
    </location>
    <ligand>
        <name>5-phospho-alpha-D-ribose 1-diphosphate</name>
        <dbReference type="ChEBI" id="CHEBI:58017"/>
    </ligand>
</feature>
<dbReference type="OrthoDB" id="9806430at2"/>
<dbReference type="SUPFAM" id="SSF52418">
    <property type="entry name" value="Nucleoside phosphorylase/phosphoribosyltransferase catalytic domain"/>
    <property type="match status" value="1"/>
</dbReference>
<feature type="binding site" evidence="9">
    <location>
        <position position="228"/>
    </location>
    <ligand>
        <name>Mg(2+)</name>
        <dbReference type="ChEBI" id="CHEBI:18420"/>
        <label>2</label>
    </ligand>
</feature>
<organism evidence="12 13">
    <name type="scientific">Ancrocorticia populi</name>
    <dbReference type="NCBI Taxonomy" id="2175228"/>
    <lineage>
        <taxon>Bacteria</taxon>
        <taxon>Bacillati</taxon>
        <taxon>Actinomycetota</taxon>
        <taxon>Actinomycetes</taxon>
        <taxon>Actinomycetales</taxon>
        <taxon>Actinomycetaceae</taxon>
        <taxon>Ancrocorticia</taxon>
    </lineage>
</organism>
<keyword evidence="4 9" id="KW-0808">Transferase</keyword>
<evidence type="ECO:0000256" key="3">
    <source>
        <dbReference type="ARBA" id="ARBA00022676"/>
    </source>
</evidence>
<dbReference type="Pfam" id="PF02885">
    <property type="entry name" value="Glycos_trans_3N"/>
    <property type="match status" value="1"/>
</dbReference>
<feature type="domain" description="Glycosyl transferase family 3 N-terminal" evidence="11">
    <location>
        <begin position="11"/>
        <end position="69"/>
    </location>
</feature>
<dbReference type="EC" id="2.4.2.18" evidence="9"/>
<feature type="binding site" evidence="9">
    <location>
        <position position="114"/>
    </location>
    <ligand>
        <name>anthranilate</name>
        <dbReference type="ChEBI" id="CHEBI:16567"/>
        <label>1</label>
    </ligand>
</feature>
<dbReference type="GO" id="GO:0005829">
    <property type="term" value="C:cytosol"/>
    <property type="evidence" value="ECO:0007669"/>
    <property type="project" value="TreeGrafter"/>
</dbReference>
<evidence type="ECO:0000259" key="11">
    <source>
        <dbReference type="Pfam" id="PF02885"/>
    </source>
</evidence>
<keyword evidence="9" id="KW-0479">Metal-binding</keyword>
<sequence length="353" mass="36561">MPEFTWAGLTSSLIDSEDLCAEATAWAMDRVMSGETSPVVLAGFLTALATKGETPDELRGLADSMLGHAVPVKAEGPVLDIVGTGGDRLKTVNISTMASLVIAGAGIPLVKHGNRASSSASGSADCLESLGVNLQMPVEDVERCFAELGITFIFANVFHPSMRFAAQARRELGVRTAFNILGPLTNPARPSTSVIGVAGESHAPIVAGVLAERGTNALVFRGRNGMDELSAVVPNQVWEVRGGRMQFSELDAVKDLGLAPASVDDLRGGAADENAEVARRILAGEKGPVRDAVALNAAAGFVADGSLPRVHPEDGTLAERLIAGIEIAEQTIDSGAARGLLARWVDFSAGASA</sequence>
<comment type="similarity">
    <text evidence="8">In the C-terminal section; belongs to the anthranilate phosphoribosyltransferase family.</text>
</comment>
<feature type="binding site" evidence="9">
    <location>
        <position position="83"/>
    </location>
    <ligand>
        <name>5-phospho-alpha-D-ribose 1-diphosphate</name>
        <dbReference type="ChEBI" id="CHEBI:58017"/>
    </ligand>
</feature>
<feature type="binding site" evidence="9">
    <location>
        <position position="95"/>
    </location>
    <ligand>
        <name>Mg(2+)</name>
        <dbReference type="ChEBI" id="CHEBI:18420"/>
        <label>1</label>
    </ligand>
</feature>
<dbReference type="GO" id="GO:0000287">
    <property type="term" value="F:magnesium ion binding"/>
    <property type="evidence" value="ECO:0007669"/>
    <property type="project" value="UniProtKB-UniRule"/>
</dbReference>
<protein>
    <recommendedName>
        <fullName evidence="9">Anthranilate phosphoribosyltransferase</fullName>
        <ecNumber evidence="9">2.4.2.18</ecNumber>
    </recommendedName>
</protein>
<proteinExistence type="inferred from homology"/>
<dbReference type="Proteomes" id="UP000245283">
    <property type="component" value="Unassembled WGS sequence"/>
</dbReference>
<name>A0A2V1K2T7_9ACTO</name>
<keyword evidence="9" id="KW-0460">Magnesium</keyword>
<dbReference type="UniPathway" id="UPA00035">
    <property type="reaction ID" value="UER00041"/>
</dbReference>
<dbReference type="FunFam" id="3.40.1030.10:FF:000002">
    <property type="entry name" value="Anthranilate phosphoribosyltransferase"/>
    <property type="match status" value="1"/>
</dbReference>
<reference evidence="13" key="1">
    <citation type="submission" date="2018-05" db="EMBL/GenBank/DDBJ databases">
        <authorList>
            <person name="Li Y."/>
        </authorList>
    </citation>
    <scope>NUCLEOTIDE SEQUENCE [LARGE SCALE GENOMIC DNA]</scope>
    <source>
        <strain evidence="13">sk1b4</strain>
    </source>
</reference>
<evidence type="ECO:0000256" key="2">
    <source>
        <dbReference type="ARBA" id="ARBA00022605"/>
    </source>
</evidence>
<dbReference type="InterPro" id="IPR005940">
    <property type="entry name" value="Anthranilate_Pribosyl_Tfrase"/>
</dbReference>
<dbReference type="InterPro" id="IPR036320">
    <property type="entry name" value="Glycosyl_Trfase_fam3_N_dom_sf"/>
</dbReference>
<keyword evidence="5 9" id="KW-0822">Tryptophan biosynthesis</keyword>
<comment type="subunit">
    <text evidence="9">Homodimer.</text>
</comment>
<comment type="caution">
    <text evidence="9">Lacks conserved residue(s) required for the propagation of feature annotation.</text>
</comment>
<evidence type="ECO:0000313" key="13">
    <source>
        <dbReference type="Proteomes" id="UP000245283"/>
    </source>
</evidence>
<dbReference type="PANTHER" id="PTHR43285:SF2">
    <property type="entry name" value="ANTHRANILATE PHOSPHORIBOSYLTRANSFERASE"/>
    <property type="match status" value="1"/>
</dbReference>
<dbReference type="PANTHER" id="PTHR43285">
    <property type="entry name" value="ANTHRANILATE PHOSPHORIBOSYLTRANSFERASE"/>
    <property type="match status" value="1"/>
</dbReference>
<dbReference type="InterPro" id="IPR017459">
    <property type="entry name" value="Glycosyl_Trfase_fam3_N_dom"/>
</dbReference>
<feature type="binding site" evidence="9">
    <location>
        <position position="91"/>
    </location>
    <ligand>
        <name>5-phospho-alpha-D-ribose 1-diphosphate</name>
        <dbReference type="ChEBI" id="CHEBI:58017"/>
    </ligand>
</feature>
<dbReference type="GO" id="GO:0004048">
    <property type="term" value="F:anthranilate phosphoribosyltransferase activity"/>
    <property type="evidence" value="ECO:0007669"/>
    <property type="project" value="UniProtKB-UniRule"/>
</dbReference>
<evidence type="ECO:0000256" key="9">
    <source>
        <dbReference type="HAMAP-Rule" id="MF_00211"/>
    </source>
</evidence>
<comment type="pathway">
    <text evidence="1 9">Amino-acid biosynthesis; L-tryptophan biosynthesis; L-tryptophan from chorismate: step 2/5.</text>
</comment>
<gene>
    <name evidence="9 12" type="primary">trpD</name>
    <name evidence="12" type="ORF">DD236_10890</name>
</gene>